<evidence type="ECO:0000256" key="3">
    <source>
        <dbReference type="ARBA" id="ARBA00022475"/>
    </source>
</evidence>
<keyword evidence="4 7" id="KW-0812">Transmembrane</keyword>
<dbReference type="GO" id="GO:0005886">
    <property type="term" value="C:plasma membrane"/>
    <property type="evidence" value="ECO:0007669"/>
    <property type="project" value="UniProtKB-SubCell"/>
</dbReference>
<dbReference type="InterPro" id="IPR050833">
    <property type="entry name" value="Poly_Biosynth_Transport"/>
</dbReference>
<feature type="transmembrane region" description="Helical" evidence="7">
    <location>
        <begin position="135"/>
        <end position="155"/>
    </location>
</feature>
<organism evidence="8 9">
    <name type="scientific">Comamonas flocculans</name>
    <dbReference type="NCBI Taxonomy" id="2597701"/>
    <lineage>
        <taxon>Bacteria</taxon>
        <taxon>Pseudomonadati</taxon>
        <taxon>Pseudomonadota</taxon>
        <taxon>Betaproteobacteria</taxon>
        <taxon>Burkholderiales</taxon>
        <taxon>Comamonadaceae</taxon>
        <taxon>Comamonas</taxon>
    </lineage>
</organism>
<dbReference type="KEGG" id="cof:FOZ74_09575"/>
<dbReference type="Pfam" id="PF13440">
    <property type="entry name" value="Polysacc_synt_3"/>
    <property type="match status" value="1"/>
</dbReference>
<keyword evidence="5 7" id="KW-1133">Transmembrane helix</keyword>
<feature type="transmembrane region" description="Helical" evidence="7">
    <location>
        <begin position="99"/>
        <end position="123"/>
    </location>
</feature>
<accession>A0A5B8RUG5</accession>
<dbReference type="PANTHER" id="PTHR30250:SF10">
    <property type="entry name" value="LIPOPOLYSACCHARIDE BIOSYNTHESIS PROTEIN WZXC"/>
    <property type="match status" value="1"/>
</dbReference>
<proteinExistence type="inferred from homology"/>
<evidence type="ECO:0000256" key="2">
    <source>
        <dbReference type="ARBA" id="ARBA00007430"/>
    </source>
</evidence>
<keyword evidence="6 7" id="KW-0472">Membrane</keyword>
<name>A0A5B8RUG5_9BURK</name>
<dbReference type="AlphaFoldDB" id="A0A5B8RUG5"/>
<evidence type="ECO:0000256" key="7">
    <source>
        <dbReference type="SAM" id="Phobius"/>
    </source>
</evidence>
<evidence type="ECO:0000313" key="9">
    <source>
        <dbReference type="Proteomes" id="UP000321199"/>
    </source>
</evidence>
<evidence type="ECO:0000256" key="4">
    <source>
        <dbReference type="ARBA" id="ARBA00022692"/>
    </source>
</evidence>
<dbReference type="EMBL" id="CP042344">
    <property type="protein sequence ID" value="QEA13259.1"/>
    <property type="molecule type" value="Genomic_DNA"/>
</dbReference>
<evidence type="ECO:0000256" key="6">
    <source>
        <dbReference type="ARBA" id="ARBA00023136"/>
    </source>
</evidence>
<reference evidence="8 9" key="1">
    <citation type="submission" date="2019-07" db="EMBL/GenBank/DDBJ databases">
        <title>Complete genome sequence of Comamonas sp. NLF 7-7 isolated from livestock.</title>
        <authorList>
            <person name="Kim D.H."/>
            <person name="Kim J.G."/>
        </authorList>
    </citation>
    <scope>NUCLEOTIDE SEQUENCE [LARGE SCALE GENOMIC DNA]</scope>
    <source>
        <strain evidence="8 9">NLF 7-7</strain>
    </source>
</reference>
<feature type="transmembrane region" description="Helical" evidence="7">
    <location>
        <begin position="355"/>
        <end position="376"/>
    </location>
</feature>
<comment type="similarity">
    <text evidence="2">Belongs to the polysaccharide synthase family.</text>
</comment>
<comment type="subcellular location">
    <subcellularLocation>
        <location evidence="1">Cell membrane</location>
        <topology evidence="1">Multi-pass membrane protein</topology>
    </subcellularLocation>
</comment>
<evidence type="ECO:0000313" key="8">
    <source>
        <dbReference type="EMBL" id="QEA13259.1"/>
    </source>
</evidence>
<dbReference type="Proteomes" id="UP000321199">
    <property type="component" value="Chromosome"/>
</dbReference>
<feature type="transmembrane region" description="Helical" evidence="7">
    <location>
        <begin position="25"/>
        <end position="51"/>
    </location>
</feature>
<dbReference type="PANTHER" id="PTHR30250">
    <property type="entry name" value="PST FAMILY PREDICTED COLANIC ACID TRANSPORTER"/>
    <property type="match status" value="1"/>
</dbReference>
<feature type="transmembrane region" description="Helical" evidence="7">
    <location>
        <begin position="63"/>
        <end position="87"/>
    </location>
</feature>
<keyword evidence="3" id="KW-1003">Cell membrane</keyword>
<feature type="transmembrane region" description="Helical" evidence="7">
    <location>
        <begin position="409"/>
        <end position="432"/>
    </location>
</feature>
<feature type="transmembrane region" description="Helical" evidence="7">
    <location>
        <begin position="319"/>
        <end position="343"/>
    </location>
</feature>
<gene>
    <name evidence="8" type="ORF">FOZ74_09575</name>
</gene>
<keyword evidence="9" id="KW-1185">Reference proteome</keyword>
<evidence type="ECO:0000256" key="1">
    <source>
        <dbReference type="ARBA" id="ARBA00004651"/>
    </source>
</evidence>
<evidence type="ECO:0000256" key="5">
    <source>
        <dbReference type="ARBA" id="ARBA00022989"/>
    </source>
</evidence>
<dbReference type="OrthoDB" id="3831435at2"/>
<protein>
    <submittedName>
        <fullName evidence="8">Oligosaccharide flippase family protein</fullName>
    </submittedName>
</protein>
<feature type="transmembrane region" description="Helical" evidence="7">
    <location>
        <begin position="383"/>
        <end position="403"/>
    </location>
</feature>
<sequence length="438" mass="48053">MPRRHAPRSRKCCGKPMRKLLPQSAYARNVLTLMTGTTLAQAIPIAISPILTRLYSPEEFGRFALYMAVAMIASVLVTGRYELAILLPRHDRDALHITALAMALSVAISAVLLLVVIFLAQPIAALLGDAALAPWLYWVPASTLLLGVYQSLNYWSNRKAQYKRLAISRTVQSTGVALAQMTSGYAGSGAVGLVGGQITGQVLATSVLARLIWREDHQQIRVLRPARSLALAKKYINFPKYLIVAHGFNTASGQMPVLLLSALFSTTAAGFFTLTQRVMAAPMALVAGALGDVFRQEASQAYIHQGQCKAIYQKTFKRLLLISVVPFIVLFFVAPALFAWVFGEQWRVAGEYAQILTPMAFLQFITSPLSAMFMIAEKQKLDLLWQIFLLSLVVVSFALGKFFGGATDALKIFSFVYCVAYGVNGAMTYHFAKNNVRT</sequence>